<dbReference type="InterPro" id="IPR036348">
    <property type="entry name" value="WIBG_N_sf"/>
</dbReference>
<evidence type="ECO:0000256" key="1">
    <source>
        <dbReference type="SAM" id="MobiDB-lite"/>
    </source>
</evidence>
<dbReference type="SMART" id="SM01273">
    <property type="entry name" value="Mago-bind"/>
    <property type="match status" value="1"/>
</dbReference>
<feature type="region of interest" description="Disordered" evidence="1">
    <location>
        <begin position="1"/>
        <end position="24"/>
    </location>
</feature>
<evidence type="ECO:0000313" key="3">
    <source>
        <dbReference type="EMBL" id="RPB18612.1"/>
    </source>
</evidence>
<dbReference type="InParanoid" id="A0A3N4LAW4"/>
<evidence type="ECO:0000259" key="2">
    <source>
        <dbReference type="SMART" id="SM01273"/>
    </source>
</evidence>
<protein>
    <recommendedName>
        <fullName evidence="2">WIBG Mago-binding domain-containing protein</fullName>
    </recommendedName>
</protein>
<dbReference type="OrthoDB" id="5385624at2759"/>
<feature type="domain" description="WIBG Mago-binding" evidence="2">
    <location>
        <begin position="139"/>
        <end position="165"/>
    </location>
</feature>
<dbReference type="SUPFAM" id="SSF101931">
    <property type="entry name" value="Pym (Within the bgcn gene intron protein, WIBG), N-terminal domain"/>
    <property type="match status" value="1"/>
</dbReference>
<name>A0A3N4LAW4_9PEZI</name>
<feature type="compositionally biased region" description="Polar residues" evidence="1">
    <location>
        <begin position="9"/>
        <end position="18"/>
    </location>
</feature>
<proteinExistence type="predicted"/>
<evidence type="ECO:0000313" key="4">
    <source>
        <dbReference type="Proteomes" id="UP000267821"/>
    </source>
</evidence>
<organism evidence="3 4">
    <name type="scientific">Terfezia boudieri ATCC MYA-4762</name>
    <dbReference type="NCBI Taxonomy" id="1051890"/>
    <lineage>
        <taxon>Eukaryota</taxon>
        <taxon>Fungi</taxon>
        <taxon>Dikarya</taxon>
        <taxon>Ascomycota</taxon>
        <taxon>Pezizomycotina</taxon>
        <taxon>Pezizomycetes</taxon>
        <taxon>Pezizales</taxon>
        <taxon>Pezizaceae</taxon>
        <taxon>Terfezia</taxon>
    </lineage>
</organism>
<dbReference type="Proteomes" id="UP000267821">
    <property type="component" value="Unassembled WGS sequence"/>
</dbReference>
<dbReference type="EMBL" id="ML121619">
    <property type="protein sequence ID" value="RPB18612.1"/>
    <property type="molecule type" value="Genomic_DNA"/>
</dbReference>
<sequence length="229" mass="25092">MAQPAMSPDQRTPSSLPTHSRPLGPPLMALNSHIEVLSRRLVDELAMIALTRSMERLDLNDPPACCKQIQEEGSRTPTTHIPDTPLVTTAGVASPTVGLADITSAGPASSTASTREPSLVITPEPATVPGILCKLSPDGRSVIPSSCRPDGTVRPERRIRPGYIPPEDNVYSVRKMREIKNLTTHYESQMDGQPERPKEGHHTVRRREPTKRNVDGVHRFRHGGLAKSW</sequence>
<reference evidence="3 4" key="1">
    <citation type="journal article" date="2018" name="Nat. Ecol. Evol.">
        <title>Pezizomycetes genomes reveal the molecular basis of ectomycorrhizal truffle lifestyle.</title>
        <authorList>
            <person name="Murat C."/>
            <person name="Payen T."/>
            <person name="Noel B."/>
            <person name="Kuo A."/>
            <person name="Morin E."/>
            <person name="Chen J."/>
            <person name="Kohler A."/>
            <person name="Krizsan K."/>
            <person name="Balestrini R."/>
            <person name="Da Silva C."/>
            <person name="Montanini B."/>
            <person name="Hainaut M."/>
            <person name="Levati E."/>
            <person name="Barry K.W."/>
            <person name="Belfiori B."/>
            <person name="Cichocki N."/>
            <person name="Clum A."/>
            <person name="Dockter R.B."/>
            <person name="Fauchery L."/>
            <person name="Guy J."/>
            <person name="Iotti M."/>
            <person name="Le Tacon F."/>
            <person name="Lindquist E.A."/>
            <person name="Lipzen A."/>
            <person name="Malagnac F."/>
            <person name="Mello A."/>
            <person name="Molinier V."/>
            <person name="Miyauchi S."/>
            <person name="Poulain J."/>
            <person name="Riccioni C."/>
            <person name="Rubini A."/>
            <person name="Sitrit Y."/>
            <person name="Splivallo R."/>
            <person name="Traeger S."/>
            <person name="Wang M."/>
            <person name="Zifcakova L."/>
            <person name="Wipf D."/>
            <person name="Zambonelli A."/>
            <person name="Paolocci F."/>
            <person name="Nowrousian M."/>
            <person name="Ottonello S."/>
            <person name="Baldrian P."/>
            <person name="Spatafora J.W."/>
            <person name="Henrissat B."/>
            <person name="Nagy L.G."/>
            <person name="Aury J.M."/>
            <person name="Wincker P."/>
            <person name="Grigoriev I.V."/>
            <person name="Bonfante P."/>
            <person name="Martin F.M."/>
        </authorList>
    </citation>
    <scope>NUCLEOTIDE SEQUENCE [LARGE SCALE GENOMIC DNA]</scope>
    <source>
        <strain evidence="3 4">ATCC MYA-4762</strain>
    </source>
</reference>
<dbReference type="Pfam" id="PF09282">
    <property type="entry name" value="Mago-bind"/>
    <property type="match status" value="1"/>
</dbReference>
<keyword evidence="4" id="KW-1185">Reference proteome</keyword>
<accession>A0A3N4LAW4</accession>
<feature type="region of interest" description="Disordered" evidence="1">
    <location>
        <begin position="187"/>
        <end position="216"/>
    </location>
</feature>
<gene>
    <name evidence="3" type="ORF">L211DRAFT_853950</name>
</gene>
<feature type="compositionally biased region" description="Basic and acidic residues" evidence="1">
    <location>
        <begin position="193"/>
        <end position="216"/>
    </location>
</feature>
<dbReference type="InterPro" id="IPR015362">
    <property type="entry name" value="WIBG_mago-bd"/>
</dbReference>
<dbReference type="AlphaFoldDB" id="A0A3N4LAW4"/>